<dbReference type="SMART" id="SM00347">
    <property type="entry name" value="HTH_MARR"/>
    <property type="match status" value="1"/>
</dbReference>
<dbReference type="InterPro" id="IPR036388">
    <property type="entry name" value="WH-like_DNA-bd_sf"/>
</dbReference>
<dbReference type="InterPro" id="IPR052526">
    <property type="entry name" value="HTH-type_Bedaq_tolerance"/>
</dbReference>
<dbReference type="Pfam" id="PF01047">
    <property type="entry name" value="MarR"/>
    <property type="match status" value="1"/>
</dbReference>
<comment type="caution">
    <text evidence="2">The sequence shown here is derived from an EMBL/GenBank/DDBJ whole genome shotgun (WGS) entry which is preliminary data.</text>
</comment>
<evidence type="ECO:0000259" key="1">
    <source>
        <dbReference type="PROSITE" id="PS50995"/>
    </source>
</evidence>
<protein>
    <submittedName>
        <fullName evidence="2">Putative HTH-type transcriptional regulator YusO</fullName>
    </submittedName>
</protein>
<dbReference type="EMBL" id="MLJW01000690">
    <property type="protein sequence ID" value="OIQ83581.1"/>
    <property type="molecule type" value="Genomic_DNA"/>
</dbReference>
<gene>
    <name evidence="2" type="primary">yusO_9</name>
    <name evidence="2" type="ORF">GALL_346130</name>
</gene>
<reference evidence="2" key="1">
    <citation type="submission" date="2016-10" db="EMBL/GenBank/DDBJ databases">
        <title>Sequence of Gallionella enrichment culture.</title>
        <authorList>
            <person name="Poehlein A."/>
            <person name="Muehling M."/>
            <person name="Daniel R."/>
        </authorList>
    </citation>
    <scope>NUCLEOTIDE SEQUENCE</scope>
</reference>
<dbReference type="GO" id="GO:0003700">
    <property type="term" value="F:DNA-binding transcription factor activity"/>
    <property type="evidence" value="ECO:0007669"/>
    <property type="project" value="InterPro"/>
</dbReference>
<dbReference type="SUPFAM" id="SSF46785">
    <property type="entry name" value="Winged helix' DNA-binding domain"/>
    <property type="match status" value="1"/>
</dbReference>
<dbReference type="PROSITE" id="PS50995">
    <property type="entry name" value="HTH_MARR_2"/>
    <property type="match status" value="1"/>
</dbReference>
<dbReference type="InterPro" id="IPR000835">
    <property type="entry name" value="HTH_MarR-typ"/>
</dbReference>
<accession>A0A1J5R5Z4</accession>
<organism evidence="2">
    <name type="scientific">mine drainage metagenome</name>
    <dbReference type="NCBI Taxonomy" id="410659"/>
    <lineage>
        <taxon>unclassified sequences</taxon>
        <taxon>metagenomes</taxon>
        <taxon>ecological metagenomes</taxon>
    </lineage>
</organism>
<dbReference type="PRINTS" id="PR00598">
    <property type="entry name" value="HTHMARR"/>
</dbReference>
<proteinExistence type="predicted"/>
<evidence type="ECO:0000313" key="2">
    <source>
        <dbReference type="EMBL" id="OIQ83581.1"/>
    </source>
</evidence>
<dbReference type="PANTHER" id="PTHR39515">
    <property type="entry name" value="CONSERVED PROTEIN"/>
    <property type="match status" value="1"/>
</dbReference>
<dbReference type="InterPro" id="IPR036390">
    <property type="entry name" value="WH_DNA-bd_sf"/>
</dbReference>
<feature type="domain" description="HTH marR-type" evidence="1">
    <location>
        <begin position="16"/>
        <end position="143"/>
    </location>
</feature>
<dbReference type="Gene3D" id="1.10.10.10">
    <property type="entry name" value="Winged helix-like DNA-binding domain superfamily/Winged helix DNA-binding domain"/>
    <property type="match status" value="1"/>
</dbReference>
<dbReference type="AlphaFoldDB" id="A0A1J5R5Z4"/>
<sequence>MTNQPIIRERTDAQTAARLRLILVRLTRAVRQHGAADLTPSQLSALSTIEDFGPLRLSDLATRESIGPSVATRVVASLEDLGYVQRKGDATDRRAFLIDLTSAGRAILTSLWGQRDAGLNARIAQLKTADVELLLAALPVLENLARERDAKQLGLKP</sequence>
<name>A0A1J5R5Z4_9ZZZZ</name>
<dbReference type="PANTHER" id="PTHR39515:SF2">
    <property type="entry name" value="HTH-TYPE TRANSCRIPTIONAL REGULATOR RV0880"/>
    <property type="match status" value="1"/>
</dbReference>